<dbReference type="STRING" id="488535.SAMN04487963_2001"/>
<feature type="transmembrane region" description="Helical" evidence="7">
    <location>
        <begin position="73"/>
        <end position="92"/>
    </location>
</feature>
<dbReference type="GO" id="GO:0022857">
    <property type="term" value="F:transmembrane transporter activity"/>
    <property type="evidence" value="ECO:0007669"/>
    <property type="project" value="InterPro"/>
</dbReference>
<dbReference type="Gene3D" id="1.20.1250.20">
    <property type="entry name" value="MFS general substrate transporter like domains"/>
    <property type="match status" value="1"/>
</dbReference>
<protein>
    <submittedName>
        <fullName evidence="9">Drug resistance transporter, EmrB/QacA subfamily</fullName>
    </submittedName>
</protein>
<feature type="domain" description="Major facilitator superfamily (MFS) profile" evidence="8">
    <location>
        <begin position="7"/>
        <end position="491"/>
    </location>
</feature>
<feature type="transmembrane region" description="Helical" evidence="7">
    <location>
        <begin position="98"/>
        <end position="120"/>
    </location>
</feature>
<evidence type="ECO:0000256" key="5">
    <source>
        <dbReference type="ARBA" id="ARBA00022989"/>
    </source>
</evidence>
<dbReference type="GO" id="GO:0005886">
    <property type="term" value="C:plasma membrane"/>
    <property type="evidence" value="ECO:0007669"/>
    <property type="project" value="UniProtKB-SubCell"/>
</dbReference>
<dbReference type="PROSITE" id="PS50850">
    <property type="entry name" value="MFS"/>
    <property type="match status" value="1"/>
</dbReference>
<dbReference type="InterPro" id="IPR020846">
    <property type="entry name" value="MFS_dom"/>
</dbReference>
<keyword evidence="4 7" id="KW-0812">Transmembrane</keyword>
<keyword evidence="5 7" id="KW-1133">Transmembrane helix</keyword>
<dbReference type="PROSITE" id="PS51257">
    <property type="entry name" value="PROKAR_LIPOPROTEIN"/>
    <property type="match status" value="1"/>
</dbReference>
<keyword evidence="3" id="KW-1003">Cell membrane</keyword>
<dbReference type="EMBL" id="FOUE01000002">
    <property type="protein sequence ID" value="SFM26783.1"/>
    <property type="molecule type" value="Genomic_DNA"/>
</dbReference>
<dbReference type="AlphaFoldDB" id="A0A1I4PH82"/>
<dbReference type="Pfam" id="PF07690">
    <property type="entry name" value="MFS_1"/>
    <property type="match status" value="1"/>
</dbReference>
<sequence>MNNRPLVLLTASLGCALTIFDTNLVGVVMPSLAADLGADFAQTTWLQSSFLLSFASLLMASGALSDRFGRRRIFLIGLYLFGLSALACSAAPSMGVLIAARAVQGVGAAFLLAPALAIIGHTFRNPEESVKAWATWGSLMGLTMVMAPLISSFVGDLLGWRWAFLSVVAISGALLVAVPKVIAESRGEHGGAFDWSGAAVFCLTMLAWTWALISGSQNGWGHLQTVAAATVGCLGIAVYVRVELGKERPMLDLNLFRSSRFVGAVIAMLGYAGTAQVMAALLPLYLQKGMGISFLWTGIALLPFSVAMFLLPSLARRLSGRWDSSWLLGAGLLVIGAGNVWLSFAATSGNFAWSCIGMAILGMGGGLINGETQKAILGSLPLAKQGMGSGISTTARFFGLLVGFTGLSTVMAVGIKSRLQESVCASSPVECLALNEAFQRVFAGQGGEVVAQVPVSAASVYLQGFGDLFLFAGVTAMVAAVLCVGLSARESTSAVRSLGVEDL</sequence>
<evidence type="ECO:0000313" key="10">
    <source>
        <dbReference type="Proteomes" id="UP000198519"/>
    </source>
</evidence>
<dbReference type="Gene3D" id="1.20.1720.10">
    <property type="entry name" value="Multidrug resistance protein D"/>
    <property type="match status" value="1"/>
</dbReference>
<evidence type="ECO:0000256" key="4">
    <source>
        <dbReference type="ARBA" id="ARBA00022692"/>
    </source>
</evidence>
<feature type="transmembrane region" description="Helical" evidence="7">
    <location>
        <begin position="219"/>
        <end position="240"/>
    </location>
</feature>
<name>A0A1I4PH82_9GAMM</name>
<dbReference type="PANTHER" id="PTHR42718:SF46">
    <property type="entry name" value="BLR6921 PROTEIN"/>
    <property type="match status" value="1"/>
</dbReference>
<evidence type="ECO:0000256" key="1">
    <source>
        <dbReference type="ARBA" id="ARBA00004651"/>
    </source>
</evidence>
<comment type="subcellular location">
    <subcellularLocation>
        <location evidence="1">Cell membrane</location>
        <topology evidence="1">Multi-pass membrane protein</topology>
    </subcellularLocation>
</comment>
<accession>A0A1I4PH82</accession>
<dbReference type="PROSITE" id="PS00216">
    <property type="entry name" value="SUGAR_TRANSPORT_1"/>
    <property type="match status" value="1"/>
</dbReference>
<gene>
    <name evidence="9" type="ORF">SAMN04487963_2001</name>
</gene>
<evidence type="ECO:0000256" key="6">
    <source>
        <dbReference type="ARBA" id="ARBA00023136"/>
    </source>
</evidence>
<feature type="transmembrane region" description="Helical" evidence="7">
    <location>
        <begin position="292"/>
        <end position="314"/>
    </location>
</feature>
<feature type="transmembrane region" description="Helical" evidence="7">
    <location>
        <begin position="351"/>
        <end position="370"/>
    </location>
</feature>
<dbReference type="CDD" id="cd17321">
    <property type="entry name" value="MFS_MMR_MDR_like"/>
    <property type="match status" value="1"/>
</dbReference>
<feature type="transmembrane region" description="Helical" evidence="7">
    <location>
        <begin position="261"/>
        <end position="286"/>
    </location>
</feature>
<feature type="transmembrane region" description="Helical" evidence="7">
    <location>
        <begin position="160"/>
        <end position="183"/>
    </location>
</feature>
<keyword evidence="2" id="KW-0813">Transport</keyword>
<feature type="transmembrane region" description="Helical" evidence="7">
    <location>
        <begin position="397"/>
        <end position="415"/>
    </location>
</feature>
<reference evidence="10" key="1">
    <citation type="submission" date="2016-10" db="EMBL/GenBank/DDBJ databases">
        <authorList>
            <person name="Varghese N."/>
            <person name="Submissions S."/>
        </authorList>
    </citation>
    <scope>NUCLEOTIDE SEQUENCE [LARGE SCALE GENOMIC DNA]</scope>
    <source>
        <strain evidence="10">CGMCC 1.7061</strain>
    </source>
</reference>
<dbReference type="InterPro" id="IPR011701">
    <property type="entry name" value="MFS"/>
</dbReference>
<keyword evidence="6 7" id="KW-0472">Membrane</keyword>
<feature type="transmembrane region" description="Helical" evidence="7">
    <location>
        <begin position="195"/>
        <end position="213"/>
    </location>
</feature>
<evidence type="ECO:0000256" key="3">
    <source>
        <dbReference type="ARBA" id="ARBA00022475"/>
    </source>
</evidence>
<evidence type="ECO:0000313" key="9">
    <source>
        <dbReference type="EMBL" id="SFM26783.1"/>
    </source>
</evidence>
<dbReference type="RefSeq" id="WP_175481882.1">
    <property type="nucleotide sequence ID" value="NZ_FOUE01000002.1"/>
</dbReference>
<dbReference type="SUPFAM" id="SSF103473">
    <property type="entry name" value="MFS general substrate transporter"/>
    <property type="match status" value="1"/>
</dbReference>
<evidence type="ECO:0000256" key="7">
    <source>
        <dbReference type="SAM" id="Phobius"/>
    </source>
</evidence>
<evidence type="ECO:0000259" key="8">
    <source>
        <dbReference type="PROSITE" id="PS50850"/>
    </source>
</evidence>
<feature type="transmembrane region" description="Helical" evidence="7">
    <location>
        <begin position="468"/>
        <end position="488"/>
    </location>
</feature>
<dbReference type="InterPro" id="IPR036259">
    <property type="entry name" value="MFS_trans_sf"/>
</dbReference>
<dbReference type="InterPro" id="IPR005829">
    <property type="entry name" value="Sugar_transporter_CS"/>
</dbReference>
<organism evidence="9 10">
    <name type="scientific">Marinobacter zhejiangensis</name>
    <dbReference type="NCBI Taxonomy" id="488535"/>
    <lineage>
        <taxon>Bacteria</taxon>
        <taxon>Pseudomonadati</taxon>
        <taxon>Pseudomonadota</taxon>
        <taxon>Gammaproteobacteria</taxon>
        <taxon>Pseudomonadales</taxon>
        <taxon>Marinobacteraceae</taxon>
        <taxon>Marinobacter</taxon>
    </lineage>
</organism>
<feature type="transmembrane region" description="Helical" evidence="7">
    <location>
        <begin position="43"/>
        <end position="61"/>
    </location>
</feature>
<proteinExistence type="predicted"/>
<feature type="transmembrane region" description="Helical" evidence="7">
    <location>
        <begin position="326"/>
        <end position="345"/>
    </location>
</feature>
<dbReference type="Proteomes" id="UP000198519">
    <property type="component" value="Unassembled WGS sequence"/>
</dbReference>
<feature type="transmembrane region" description="Helical" evidence="7">
    <location>
        <begin position="132"/>
        <end position="154"/>
    </location>
</feature>
<dbReference type="PANTHER" id="PTHR42718">
    <property type="entry name" value="MAJOR FACILITATOR SUPERFAMILY MULTIDRUG TRANSPORTER MFSC"/>
    <property type="match status" value="1"/>
</dbReference>
<keyword evidence="10" id="KW-1185">Reference proteome</keyword>
<evidence type="ECO:0000256" key="2">
    <source>
        <dbReference type="ARBA" id="ARBA00022448"/>
    </source>
</evidence>